<evidence type="ECO:0000256" key="8">
    <source>
        <dbReference type="PROSITE-ProRule" id="PRU00206"/>
    </source>
</evidence>
<keyword evidence="3" id="KW-0053">Apoptosis</keyword>
<feature type="chain" id="PRO_5017283758" evidence="9">
    <location>
        <begin position="21"/>
        <end position="280"/>
    </location>
</feature>
<keyword evidence="5" id="KW-0677">Repeat</keyword>
<dbReference type="Ensembl" id="ENSAMXT00000031108.1">
    <property type="protein sequence ID" value="ENSAMXP00000050234.1"/>
    <property type="gene ID" value="ENSAMXG00000043671.1"/>
</dbReference>
<dbReference type="Pfam" id="PF00020">
    <property type="entry name" value="TNFR_c6"/>
    <property type="match status" value="2"/>
</dbReference>
<reference evidence="11" key="3">
    <citation type="submission" date="2025-08" db="UniProtKB">
        <authorList>
            <consortium name="Ensembl"/>
        </authorList>
    </citation>
    <scope>IDENTIFICATION</scope>
</reference>
<dbReference type="InterPro" id="IPR048522">
    <property type="entry name" value="Death_3_fish"/>
</dbReference>
<dbReference type="SUPFAM" id="SSF57586">
    <property type="entry name" value="TNF receptor-like"/>
    <property type="match status" value="2"/>
</dbReference>
<dbReference type="GeneTree" id="ENSGT00940000162635"/>
<dbReference type="STRING" id="7994.ENSAMXP00000050234"/>
<keyword evidence="12" id="KW-1185">Reference proteome</keyword>
<dbReference type="InterPro" id="IPR001368">
    <property type="entry name" value="TNFR/NGFR_Cys_rich_reg"/>
</dbReference>
<feature type="signal peptide" evidence="9">
    <location>
        <begin position="1"/>
        <end position="20"/>
    </location>
</feature>
<reference evidence="11" key="4">
    <citation type="submission" date="2025-09" db="UniProtKB">
        <authorList>
            <consortium name="Ensembl"/>
        </authorList>
    </citation>
    <scope>IDENTIFICATION</scope>
</reference>
<feature type="disulfide bond" evidence="8">
    <location>
        <begin position="62"/>
        <end position="77"/>
    </location>
</feature>
<proteinExistence type="predicted"/>
<keyword evidence="6 8" id="KW-1015">Disulfide bond</keyword>
<dbReference type="Proteomes" id="UP000018467">
    <property type="component" value="Unassembled WGS sequence"/>
</dbReference>
<evidence type="ECO:0000313" key="11">
    <source>
        <dbReference type="Ensembl" id="ENSAMXP00000050234.1"/>
    </source>
</evidence>
<feature type="disulfide bond" evidence="8">
    <location>
        <begin position="83"/>
        <end position="101"/>
    </location>
</feature>
<dbReference type="InterPro" id="IPR052459">
    <property type="entry name" value="TNFRSF_decoy_receptor"/>
</dbReference>
<reference evidence="12" key="1">
    <citation type="submission" date="2013-03" db="EMBL/GenBank/DDBJ databases">
        <authorList>
            <person name="Jeffery W."/>
            <person name="Warren W."/>
            <person name="Wilson R.K."/>
        </authorList>
    </citation>
    <scope>NUCLEOTIDE SEQUENCE</scope>
    <source>
        <strain evidence="12">female</strain>
    </source>
</reference>
<evidence type="ECO:0000259" key="10">
    <source>
        <dbReference type="PROSITE" id="PS50050"/>
    </source>
</evidence>
<keyword evidence="7" id="KW-0325">Glycoprotein</keyword>
<evidence type="ECO:0000313" key="12">
    <source>
        <dbReference type="Proteomes" id="UP000018467"/>
    </source>
</evidence>
<keyword evidence="2" id="KW-0964">Secreted</keyword>
<dbReference type="PANTHER" id="PTHR23097">
    <property type="entry name" value="TUMOR NECROSIS FACTOR RECEPTOR SUPERFAMILY MEMBER"/>
    <property type="match status" value="1"/>
</dbReference>
<dbReference type="GO" id="GO:0006915">
    <property type="term" value="P:apoptotic process"/>
    <property type="evidence" value="ECO:0007669"/>
    <property type="project" value="UniProtKB-KW"/>
</dbReference>
<dbReference type="PANTHER" id="PTHR23097:SF116">
    <property type="entry name" value="TUMOR NECROSIS FACTOR RECEPTOR SUPERFAMILY MEMBER 6B"/>
    <property type="match status" value="1"/>
</dbReference>
<dbReference type="Pfam" id="PF21733">
    <property type="entry name" value="Death_3"/>
    <property type="match status" value="1"/>
</dbReference>
<evidence type="ECO:0000256" key="9">
    <source>
        <dbReference type="SAM" id="SignalP"/>
    </source>
</evidence>
<feature type="domain" description="TNFR-Cys" evidence="10">
    <location>
        <begin position="61"/>
        <end position="101"/>
    </location>
</feature>
<evidence type="ECO:0000256" key="4">
    <source>
        <dbReference type="ARBA" id="ARBA00022729"/>
    </source>
</evidence>
<accession>A0A3B1K9B3</accession>
<evidence type="ECO:0000256" key="3">
    <source>
        <dbReference type="ARBA" id="ARBA00022703"/>
    </source>
</evidence>
<dbReference type="InParanoid" id="A0A3B1K9B3"/>
<dbReference type="Bgee" id="ENSAMXG00000043671">
    <property type="expression patterns" value="Expressed in zone of skin and 14 other cell types or tissues"/>
</dbReference>
<keyword evidence="4 9" id="KW-0732">Signal</keyword>
<dbReference type="AlphaFoldDB" id="A0A3B1K9B3"/>
<name>A0A3B1K9B3_ASTMX</name>
<comment type="subcellular location">
    <subcellularLocation>
        <location evidence="1">Secreted</location>
    </subcellularLocation>
</comment>
<sequence>MTRAWNLFIFVLSVLICISSQEERTYQRTLPSGAKVVCDFCPPGDYQRSPCTLTRPTECRQCRDGFYTEFWNYVPECLPCDPCEVNQEEKRPCTRFHNRVCQCKPGYFWHSHYCKKHTVCSLGEGVKTEGTPSKDTVCEPCANGHYAAGPEGNKRCTPYTACKGQEKPVISGTNWHDNICVTCDNFTTQGWPTLIKPLLSELFAHQNGKRQIHRLRRFVQSENMTSEHTVQDWLNQASEEQLKNLPEKLERVNLQHLSLKVDHKIKRFIQEAKYCDNSIM</sequence>
<feature type="repeat" description="TNFR-Cys" evidence="8">
    <location>
        <begin position="61"/>
        <end position="101"/>
    </location>
</feature>
<feature type="disulfide bond" evidence="8">
    <location>
        <begin position="80"/>
        <end position="93"/>
    </location>
</feature>
<dbReference type="Gene3D" id="2.10.50.10">
    <property type="entry name" value="Tumor Necrosis Factor Receptor, subunit A, domain 2"/>
    <property type="match status" value="4"/>
</dbReference>
<dbReference type="GO" id="GO:0005576">
    <property type="term" value="C:extracellular region"/>
    <property type="evidence" value="ECO:0007669"/>
    <property type="project" value="UniProtKB-SubCell"/>
</dbReference>
<dbReference type="PROSITE" id="PS50050">
    <property type="entry name" value="TNFR_NGFR_2"/>
    <property type="match status" value="1"/>
</dbReference>
<evidence type="ECO:0000256" key="6">
    <source>
        <dbReference type="ARBA" id="ARBA00023157"/>
    </source>
</evidence>
<evidence type="ECO:0000256" key="1">
    <source>
        <dbReference type="ARBA" id="ARBA00004613"/>
    </source>
</evidence>
<protein>
    <submittedName>
        <fullName evidence="11">Tumor necrosis factor receptor superfamily member 6B-like</fullName>
    </submittedName>
</protein>
<dbReference type="SMART" id="SM00208">
    <property type="entry name" value="TNFR"/>
    <property type="match status" value="4"/>
</dbReference>
<evidence type="ECO:0000256" key="2">
    <source>
        <dbReference type="ARBA" id="ARBA00022525"/>
    </source>
</evidence>
<organism evidence="11 12">
    <name type="scientific">Astyanax mexicanus</name>
    <name type="common">Blind cave fish</name>
    <name type="synonym">Astyanax fasciatus mexicanus</name>
    <dbReference type="NCBI Taxonomy" id="7994"/>
    <lineage>
        <taxon>Eukaryota</taxon>
        <taxon>Metazoa</taxon>
        <taxon>Chordata</taxon>
        <taxon>Craniata</taxon>
        <taxon>Vertebrata</taxon>
        <taxon>Euteleostomi</taxon>
        <taxon>Actinopterygii</taxon>
        <taxon>Neopterygii</taxon>
        <taxon>Teleostei</taxon>
        <taxon>Ostariophysi</taxon>
        <taxon>Characiformes</taxon>
        <taxon>Characoidei</taxon>
        <taxon>Acestrorhamphidae</taxon>
        <taxon>Acestrorhamphinae</taxon>
        <taxon>Astyanax</taxon>
    </lineage>
</organism>
<evidence type="ECO:0000256" key="7">
    <source>
        <dbReference type="ARBA" id="ARBA00023180"/>
    </source>
</evidence>
<evidence type="ECO:0000256" key="5">
    <source>
        <dbReference type="ARBA" id="ARBA00022737"/>
    </source>
</evidence>
<reference evidence="12" key="2">
    <citation type="journal article" date="2014" name="Nat. Commun.">
        <title>The cavefish genome reveals candidate genes for eye loss.</title>
        <authorList>
            <person name="McGaugh S.E."/>
            <person name="Gross J.B."/>
            <person name="Aken B."/>
            <person name="Blin M."/>
            <person name="Borowsky R."/>
            <person name="Chalopin D."/>
            <person name="Hinaux H."/>
            <person name="Jeffery W.R."/>
            <person name="Keene A."/>
            <person name="Ma L."/>
            <person name="Minx P."/>
            <person name="Murphy D."/>
            <person name="O'Quin K.E."/>
            <person name="Retaux S."/>
            <person name="Rohner N."/>
            <person name="Searle S.M."/>
            <person name="Stahl B.A."/>
            <person name="Tabin C."/>
            <person name="Volff J.N."/>
            <person name="Yoshizawa M."/>
            <person name="Warren W.C."/>
        </authorList>
    </citation>
    <scope>NUCLEOTIDE SEQUENCE [LARGE SCALE GENOMIC DNA]</scope>
    <source>
        <strain evidence="12">female</strain>
    </source>
</reference>